<feature type="domain" description="SAF" evidence="1">
    <location>
        <begin position="42"/>
        <end position="109"/>
    </location>
</feature>
<dbReference type="InterPro" id="IPR017592">
    <property type="entry name" value="Pilus_assmbl_Flp-typ_CpaB"/>
</dbReference>
<evidence type="ECO:0000259" key="1">
    <source>
        <dbReference type="SMART" id="SM00858"/>
    </source>
</evidence>
<proteinExistence type="predicted"/>
<keyword evidence="3" id="KW-1185">Reference proteome</keyword>
<dbReference type="InterPro" id="IPR013974">
    <property type="entry name" value="SAF"/>
</dbReference>
<dbReference type="Pfam" id="PF16976">
    <property type="entry name" value="RcpC"/>
    <property type="match status" value="1"/>
</dbReference>
<organism evidence="2 3">
    <name type="scientific">Humisphaera borealis</name>
    <dbReference type="NCBI Taxonomy" id="2807512"/>
    <lineage>
        <taxon>Bacteria</taxon>
        <taxon>Pseudomonadati</taxon>
        <taxon>Planctomycetota</taxon>
        <taxon>Phycisphaerae</taxon>
        <taxon>Tepidisphaerales</taxon>
        <taxon>Tepidisphaeraceae</taxon>
        <taxon>Humisphaera</taxon>
    </lineage>
</organism>
<dbReference type="InterPro" id="IPR031571">
    <property type="entry name" value="RcpC_dom"/>
</dbReference>
<dbReference type="EMBL" id="CP063458">
    <property type="protein sequence ID" value="QOV88003.1"/>
    <property type="molecule type" value="Genomic_DNA"/>
</dbReference>
<dbReference type="AlphaFoldDB" id="A0A7M2WRF2"/>
<reference evidence="2 3" key="1">
    <citation type="submission" date="2020-10" db="EMBL/GenBank/DDBJ databases">
        <title>Wide distribution of Phycisphaera-like planctomycetes from WD2101 soil group in peatlands and genome analysis of the first cultivated representative.</title>
        <authorList>
            <person name="Dedysh S.N."/>
            <person name="Beletsky A.V."/>
            <person name="Ivanova A."/>
            <person name="Kulichevskaya I.S."/>
            <person name="Suzina N.E."/>
            <person name="Philippov D.A."/>
            <person name="Rakitin A.L."/>
            <person name="Mardanov A.V."/>
            <person name="Ravin N.V."/>
        </authorList>
    </citation>
    <scope>NUCLEOTIDE SEQUENCE [LARGE SCALE GENOMIC DNA]</scope>
    <source>
        <strain evidence="2 3">M1803</strain>
    </source>
</reference>
<dbReference type="SMART" id="SM00858">
    <property type="entry name" value="SAF"/>
    <property type="match status" value="1"/>
</dbReference>
<gene>
    <name evidence="2" type="primary">cpaB</name>
    <name evidence="2" type="ORF">IPV69_17235</name>
</gene>
<sequence length="254" mass="26810">MAESRSNSRVFLLSSVLLGVVAMVAAFVYLETGASQDRGPKSVILVAKRDLRSGALLDPEKDFVELEIPAKLVELKSRGLTPELKASYKGQRINRDILAGTPVLLADLAAAATLELRGDSRALSIQVKGSSALGGLLIPGDYVKVLVTRPKPAARPATLPAGTEVETPTEATYETVIVSPQAFRVIAVNQRLSRSRSQLTAAEQYQGAGESTSQQTVTLDVSEAQAKTILEQTGGGSGQLPITLLLCPPPTPLP</sequence>
<evidence type="ECO:0000313" key="2">
    <source>
        <dbReference type="EMBL" id="QOV88003.1"/>
    </source>
</evidence>
<dbReference type="Proteomes" id="UP000593765">
    <property type="component" value="Chromosome"/>
</dbReference>
<accession>A0A7M2WRF2</accession>
<name>A0A7M2WRF2_9BACT</name>
<dbReference type="RefSeq" id="WP_206290964.1">
    <property type="nucleotide sequence ID" value="NZ_CP063458.1"/>
</dbReference>
<dbReference type="NCBIfam" id="TIGR03177">
    <property type="entry name" value="pilus_cpaB"/>
    <property type="match status" value="1"/>
</dbReference>
<protein>
    <submittedName>
        <fullName evidence="2">Flp pilus assembly protein CpaB</fullName>
    </submittedName>
</protein>
<dbReference type="KEGG" id="hbs:IPV69_17235"/>
<evidence type="ECO:0000313" key="3">
    <source>
        <dbReference type="Proteomes" id="UP000593765"/>
    </source>
</evidence>